<dbReference type="InterPro" id="IPR018062">
    <property type="entry name" value="HTH_AraC-typ_CS"/>
</dbReference>
<protein>
    <submittedName>
        <fullName evidence="5">L-rhamnose operon regulatory protein rhaS</fullName>
    </submittedName>
</protein>
<reference evidence="5 6" key="1">
    <citation type="submission" date="2018-06" db="EMBL/GenBank/DDBJ databases">
        <authorList>
            <consortium name="Pathogen Informatics"/>
            <person name="Doyle S."/>
        </authorList>
    </citation>
    <scope>NUCLEOTIDE SEQUENCE [LARGE SCALE GENOMIC DNA]</scope>
    <source>
        <strain evidence="5 6">NCTC11190</strain>
    </source>
</reference>
<dbReference type="PROSITE" id="PS01124">
    <property type="entry name" value="HTH_ARAC_FAMILY_2"/>
    <property type="match status" value="1"/>
</dbReference>
<sequence length="298" mass="33748">MDESGKSSGIGGAKRIIFGGVMNNDSQTGFYIPEPGVFPPELLVPDGTVRHDRNGVWVLMVCGGCARMEIDGIPHDLARGSIVALFPFHAIASGPLPDAFRCECLYFDFDFMSDFPLLFPPEISERFGSNPCYRIDEQGFARLERCFGMMRVYDRMAEHPSRTGITKALLFTFASELLYCCADRAKSVRTGRSEMLTDDFFRLLHRNYSVERTPDFYAGRLCVTAKYLSKVLRRTTGHTACFWIGEFRIKEARQLLRSTQASVAEIAERLGFPDSSFFAKFFRRHTGCSPVEFRRGNR</sequence>
<dbReference type="PANTHER" id="PTHR43280:SF32">
    <property type="entry name" value="TRANSCRIPTIONAL REGULATORY PROTEIN"/>
    <property type="match status" value="1"/>
</dbReference>
<dbReference type="AlphaFoldDB" id="A0A379MT47"/>
<evidence type="ECO:0000313" key="5">
    <source>
        <dbReference type="EMBL" id="SUE34841.1"/>
    </source>
</evidence>
<keyword evidence="2" id="KW-0238">DNA-binding</keyword>
<dbReference type="InterPro" id="IPR009057">
    <property type="entry name" value="Homeodomain-like_sf"/>
</dbReference>
<dbReference type="GO" id="GO:0043565">
    <property type="term" value="F:sequence-specific DNA binding"/>
    <property type="evidence" value="ECO:0007669"/>
    <property type="project" value="InterPro"/>
</dbReference>
<evidence type="ECO:0000256" key="2">
    <source>
        <dbReference type="ARBA" id="ARBA00023125"/>
    </source>
</evidence>
<accession>A0A379MT47</accession>
<dbReference type="Pfam" id="PF12833">
    <property type="entry name" value="HTH_18"/>
    <property type="match status" value="1"/>
</dbReference>
<gene>
    <name evidence="5" type="primary">rhaS_3</name>
    <name evidence="5" type="ORF">NCTC11190_02077</name>
</gene>
<dbReference type="InterPro" id="IPR037923">
    <property type="entry name" value="HTH-like"/>
</dbReference>
<dbReference type="Proteomes" id="UP000255233">
    <property type="component" value="Unassembled WGS sequence"/>
</dbReference>
<dbReference type="Gene3D" id="1.10.10.60">
    <property type="entry name" value="Homeodomain-like"/>
    <property type="match status" value="1"/>
</dbReference>
<keyword evidence="6" id="KW-1185">Reference proteome</keyword>
<dbReference type="GO" id="GO:0003700">
    <property type="term" value="F:DNA-binding transcription factor activity"/>
    <property type="evidence" value="ECO:0007669"/>
    <property type="project" value="InterPro"/>
</dbReference>
<dbReference type="SMART" id="SM00342">
    <property type="entry name" value="HTH_ARAC"/>
    <property type="match status" value="1"/>
</dbReference>
<dbReference type="PRINTS" id="PR00032">
    <property type="entry name" value="HTHARAC"/>
</dbReference>
<dbReference type="PROSITE" id="PS00041">
    <property type="entry name" value="HTH_ARAC_FAMILY_1"/>
    <property type="match status" value="1"/>
</dbReference>
<keyword evidence="1" id="KW-0805">Transcription regulation</keyword>
<evidence type="ECO:0000256" key="3">
    <source>
        <dbReference type="ARBA" id="ARBA00023163"/>
    </source>
</evidence>
<dbReference type="InterPro" id="IPR020449">
    <property type="entry name" value="Tscrpt_reg_AraC-type_HTH"/>
</dbReference>
<dbReference type="OrthoDB" id="1007667at2"/>
<evidence type="ECO:0000259" key="4">
    <source>
        <dbReference type="PROSITE" id="PS01124"/>
    </source>
</evidence>
<name>A0A379MT47_9BACT</name>
<dbReference type="STRING" id="880526.GCA_000427365_01741"/>
<proteinExistence type="predicted"/>
<keyword evidence="3" id="KW-0804">Transcription</keyword>
<dbReference type="EMBL" id="UGVL01000001">
    <property type="protein sequence ID" value="SUE34841.1"/>
    <property type="molecule type" value="Genomic_DNA"/>
</dbReference>
<dbReference type="PANTHER" id="PTHR43280">
    <property type="entry name" value="ARAC-FAMILY TRANSCRIPTIONAL REGULATOR"/>
    <property type="match status" value="1"/>
</dbReference>
<dbReference type="SUPFAM" id="SSF46689">
    <property type="entry name" value="Homeodomain-like"/>
    <property type="match status" value="1"/>
</dbReference>
<dbReference type="InterPro" id="IPR018060">
    <property type="entry name" value="HTH_AraC"/>
</dbReference>
<dbReference type="SUPFAM" id="SSF51215">
    <property type="entry name" value="Regulatory protein AraC"/>
    <property type="match status" value="1"/>
</dbReference>
<organism evidence="5 6">
    <name type="scientific">Rikenella microfusus</name>
    <dbReference type="NCBI Taxonomy" id="28139"/>
    <lineage>
        <taxon>Bacteria</taxon>
        <taxon>Pseudomonadati</taxon>
        <taxon>Bacteroidota</taxon>
        <taxon>Bacteroidia</taxon>
        <taxon>Bacteroidales</taxon>
        <taxon>Rikenellaceae</taxon>
        <taxon>Rikenella</taxon>
    </lineage>
</organism>
<evidence type="ECO:0000256" key="1">
    <source>
        <dbReference type="ARBA" id="ARBA00023015"/>
    </source>
</evidence>
<evidence type="ECO:0000313" key="6">
    <source>
        <dbReference type="Proteomes" id="UP000255233"/>
    </source>
</evidence>
<feature type="domain" description="HTH araC/xylS-type" evidence="4">
    <location>
        <begin position="198"/>
        <end position="296"/>
    </location>
</feature>